<dbReference type="Proteomes" id="UP001367508">
    <property type="component" value="Unassembled WGS sequence"/>
</dbReference>
<proteinExistence type="predicted"/>
<evidence type="ECO:0000313" key="1">
    <source>
        <dbReference type="EMBL" id="KAK7328420.1"/>
    </source>
</evidence>
<dbReference type="EMBL" id="JAYMYQ010000005">
    <property type="protein sequence ID" value="KAK7328420.1"/>
    <property type="molecule type" value="Genomic_DNA"/>
</dbReference>
<protein>
    <submittedName>
        <fullName evidence="1">Uncharacterized protein</fullName>
    </submittedName>
</protein>
<comment type="caution">
    <text evidence="1">The sequence shown here is derived from an EMBL/GenBank/DDBJ whole genome shotgun (WGS) entry which is preliminary data.</text>
</comment>
<organism evidence="1 2">
    <name type="scientific">Canavalia gladiata</name>
    <name type="common">Sword bean</name>
    <name type="synonym">Dolichos gladiatus</name>
    <dbReference type="NCBI Taxonomy" id="3824"/>
    <lineage>
        <taxon>Eukaryota</taxon>
        <taxon>Viridiplantae</taxon>
        <taxon>Streptophyta</taxon>
        <taxon>Embryophyta</taxon>
        <taxon>Tracheophyta</taxon>
        <taxon>Spermatophyta</taxon>
        <taxon>Magnoliopsida</taxon>
        <taxon>eudicotyledons</taxon>
        <taxon>Gunneridae</taxon>
        <taxon>Pentapetalae</taxon>
        <taxon>rosids</taxon>
        <taxon>fabids</taxon>
        <taxon>Fabales</taxon>
        <taxon>Fabaceae</taxon>
        <taxon>Papilionoideae</taxon>
        <taxon>50 kb inversion clade</taxon>
        <taxon>NPAAA clade</taxon>
        <taxon>indigoferoid/millettioid clade</taxon>
        <taxon>Phaseoleae</taxon>
        <taxon>Canavalia</taxon>
    </lineage>
</organism>
<evidence type="ECO:0000313" key="2">
    <source>
        <dbReference type="Proteomes" id="UP001367508"/>
    </source>
</evidence>
<dbReference type="AlphaFoldDB" id="A0AAN9L2S3"/>
<reference evidence="1 2" key="1">
    <citation type="submission" date="2024-01" db="EMBL/GenBank/DDBJ databases">
        <title>The genomes of 5 underutilized Papilionoideae crops provide insights into root nodulation and disease resistanc.</title>
        <authorList>
            <person name="Jiang F."/>
        </authorList>
    </citation>
    <scope>NUCLEOTIDE SEQUENCE [LARGE SCALE GENOMIC DNA]</scope>
    <source>
        <strain evidence="1">LVBAO_FW01</strain>
        <tissue evidence="1">Leaves</tissue>
    </source>
</reference>
<keyword evidence="2" id="KW-1185">Reference proteome</keyword>
<gene>
    <name evidence="1" type="ORF">VNO77_22526</name>
</gene>
<name>A0AAN9L2S3_CANGL</name>
<accession>A0AAN9L2S3</accession>
<sequence length="136" mass="14760">MASVVANVLGWRLLRRSPTSGLGWDNLPCQELRHGVLVRSPFLHLSSLNDQVFNIKSPSGSSGHLACLPLFMVRPTRGLWWLKAEVWVAGERFGSASATGIRLLFRAGIPTVLALWTCTSMGATGPLALFPPIPAR</sequence>